<dbReference type="EMBL" id="CADEAL010004023">
    <property type="protein sequence ID" value="CAB1449626.1"/>
    <property type="molecule type" value="Genomic_DNA"/>
</dbReference>
<dbReference type="AlphaFoldDB" id="A0A9N7Z4C5"/>
<comment type="caution">
    <text evidence="1">The sequence shown here is derived from an EMBL/GenBank/DDBJ whole genome shotgun (WGS) entry which is preliminary data.</text>
</comment>
<accession>A0A9N7Z4C5</accession>
<evidence type="ECO:0000313" key="1">
    <source>
        <dbReference type="EMBL" id="CAB1449626.1"/>
    </source>
</evidence>
<name>A0A9N7Z4C5_PLEPL</name>
<protein>
    <submittedName>
        <fullName evidence="1">Uncharacterized protein</fullName>
    </submittedName>
</protein>
<organism evidence="1 2">
    <name type="scientific">Pleuronectes platessa</name>
    <name type="common">European plaice</name>
    <dbReference type="NCBI Taxonomy" id="8262"/>
    <lineage>
        <taxon>Eukaryota</taxon>
        <taxon>Metazoa</taxon>
        <taxon>Chordata</taxon>
        <taxon>Craniata</taxon>
        <taxon>Vertebrata</taxon>
        <taxon>Euteleostomi</taxon>
        <taxon>Actinopterygii</taxon>
        <taxon>Neopterygii</taxon>
        <taxon>Teleostei</taxon>
        <taxon>Neoteleostei</taxon>
        <taxon>Acanthomorphata</taxon>
        <taxon>Carangaria</taxon>
        <taxon>Pleuronectiformes</taxon>
        <taxon>Pleuronectoidei</taxon>
        <taxon>Pleuronectidae</taxon>
        <taxon>Pleuronectes</taxon>
    </lineage>
</organism>
<sequence>MYLSFCRLTQVLPSCFTADQCYMLITREVSMQRRRGSTQLPAHIFKEVLVMSDFSSLPGDLGWAYVVYVVYVVHEGRGSSSSKQRGP</sequence>
<proteinExistence type="predicted"/>
<gene>
    <name evidence="1" type="ORF">PLEPLA_LOCUS37311</name>
</gene>
<dbReference type="Proteomes" id="UP001153269">
    <property type="component" value="Unassembled WGS sequence"/>
</dbReference>
<keyword evidence="2" id="KW-1185">Reference proteome</keyword>
<reference evidence="1" key="1">
    <citation type="submission" date="2020-03" db="EMBL/GenBank/DDBJ databases">
        <authorList>
            <person name="Weist P."/>
        </authorList>
    </citation>
    <scope>NUCLEOTIDE SEQUENCE</scope>
</reference>
<evidence type="ECO:0000313" key="2">
    <source>
        <dbReference type="Proteomes" id="UP001153269"/>
    </source>
</evidence>